<protein>
    <submittedName>
        <fullName evidence="2">Uncharacterized protein</fullName>
    </submittedName>
</protein>
<feature type="compositionally biased region" description="Low complexity" evidence="1">
    <location>
        <begin position="313"/>
        <end position="332"/>
    </location>
</feature>
<evidence type="ECO:0000256" key="1">
    <source>
        <dbReference type="SAM" id="MobiDB-lite"/>
    </source>
</evidence>
<feature type="region of interest" description="Disordered" evidence="1">
    <location>
        <begin position="1"/>
        <end position="75"/>
    </location>
</feature>
<sequence>MNPRSASGDGAPERQRVDAAPLPQDAPAQDRTGDAFRSALGGETTTTAGRRLEPLVEAASTPIVDAEPAQERPTRRIGSVLGGAERVDAPEAEPALDRPSAPLMAGAAIAGLILVAAPFAVATGVPATSLNVTANQQPMADGSAAGGQVQTGGDQSTSVGSNTASVSGGDGGSPVTDVAEDTGYVPEVRQDMTAPTMPDPGDASGGSSVETSSPSGDGAVEDAPVTEGSVADGENAPEGVSAAGAERPAAEGEGASGGETSGDGEGASGAEGTGEGTGSPEGGEAADDTGAEGAANGEGAATEDSQGAGTGDTGTTEETTGGTAGEAANGETPMDAPAGEPETPGTDAQALQDTPPVADGETGEPSSILEGATERLVPADETYLAISGPGCPMTGHSSYGHEGRWDSAEGTDSWATRPGGHVQEGCAGDYDAIPVSGDPERGNGQYATWTFTPGREGAVCELYVHVPDDESPLWIAPGEARYEIRPGAGVEEPTVAVFGFDQSQIRGGWVQVTGFVTPSESFTVQLTNAGADPLDTEDGASAHVAASAVRASCT</sequence>
<gene>
    <name evidence="2" type="ORF">RM479_22350</name>
</gene>
<feature type="compositionally biased region" description="Low complexity" evidence="1">
    <location>
        <begin position="241"/>
        <end position="253"/>
    </location>
</feature>
<evidence type="ECO:0000313" key="2">
    <source>
        <dbReference type="EMBL" id="MDT0331164.1"/>
    </source>
</evidence>
<feature type="compositionally biased region" description="Low complexity" evidence="1">
    <location>
        <begin position="291"/>
        <end position="304"/>
    </location>
</feature>
<reference evidence="3" key="1">
    <citation type="submission" date="2023-07" db="EMBL/GenBank/DDBJ databases">
        <title>30 novel species of actinomycetes from the DSMZ collection.</title>
        <authorList>
            <person name="Nouioui I."/>
        </authorList>
    </citation>
    <scope>NUCLEOTIDE SEQUENCE [LARGE SCALE GENOMIC DNA]</scope>
    <source>
        <strain evidence="3">DSM 44743</strain>
    </source>
</reference>
<accession>A0ABU2MF23</accession>
<proteinExistence type="predicted"/>
<evidence type="ECO:0000313" key="3">
    <source>
        <dbReference type="Proteomes" id="UP001183390"/>
    </source>
</evidence>
<organism evidence="2 3">
    <name type="scientific">Nocardiopsis lambiniae</name>
    <dbReference type="NCBI Taxonomy" id="3075539"/>
    <lineage>
        <taxon>Bacteria</taxon>
        <taxon>Bacillati</taxon>
        <taxon>Actinomycetota</taxon>
        <taxon>Actinomycetes</taxon>
        <taxon>Streptosporangiales</taxon>
        <taxon>Nocardiopsidaceae</taxon>
        <taxon>Nocardiopsis</taxon>
    </lineage>
</organism>
<dbReference type="RefSeq" id="WP_311513722.1">
    <property type="nucleotide sequence ID" value="NZ_JAVREP010000019.1"/>
</dbReference>
<keyword evidence="3" id="KW-1185">Reference proteome</keyword>
<feature type="region of interest" description="Disordered" evidence="1">
    <location>
        <begin position="140"/>
        <end position="370"/>
    </location>
</feature>
<dbReference type="EMBL" id="JAVREP010000019">
    <property type="protein sequence ID" value="MDT0331164.1"/>
    <property type="molecule type" value="Genomic_DNA"/>
</dbReference>
<feature type="compositionally biased region" description="Polar residues" evidence="1">
    <location>
        <begin position="151"/>
        <end position="166"/>
    </location>
</feature>
<feature type="compositionally biased region" description="Low complexity" evidence="1">
    <location>
        <begin position="205"/>
        <end position="218"/>
    </location>
</feature>
<feature type="compositionally biased region" description="Low complexity" evidence="1">
    <location>
        <begin position="18"/>
        <end position="30"/>
    </location>
</feature>
<feature type="compositionally biased region" description="Gly residues" evidence="1">
    <location>
        <begin position="254"/>
        <end position="281"/>
    </location>
</feature>
<dbReference type="Proteomes" id="UP001183390">
    <property type="component" value="Unassembled WGS sequence"/>
</dbReference>
<name>A0ABU2MF23_9ACTN</name>
<comment type="caution">
    <text evidence="2">The sequence shown here is derived from an EMBL/GenBank/DDBJ whole genome shotgun (WGS) entry which is preliminary data.</text>
</comment>